<dbReference type="Proteomes" id="UP000320496">
    <property type="component" value="Chromosome"/>
</dbReference>
<dbReference type="GO" id="GO:0016989">
    <property type="term" value="F:sigma factor antagonist activity"/>
    <property type="evidence" value="ECO:0007669"/>
    <property type="project" value="TreeGrafter"/>
</dbReference>
<feature type="domain" description="FecR protein" evidence="3">
    <location>
        <begin position="156"/>
        <end position="237"/>
    </location>
</feature>
<dbReference type="PANTHER" id="PTHR30273">
    <property type="entry name" value="PERIPLASMIC SIGNAL SENSOR AND SIGMA FACTOR ACTIVATOR FECR-RELATED"/>
    <property type="match status" value="1"/>
</dbReference>
<gene>
    <name evidence="4" type="ORF">Mal4_25350</name>
</gene>
<reference evidence="4 5" key="1">
    <citation type="submission" date="2019-02" db="EMBL/GenBank/DDBJ databases">
        <title>Deep-cultivation of Planctomycetes and their phenomic and genomic characterization uncovers novel biology.</title>
        <authorList>
            <person name="Wiegand S."/>
            <person name="Jogler M."/>
            <person name="Boedeker C."/>
            <person name="Pinto D."/>
            <person name="Vollmers J."/>
            <person name="Rivas-Marin E."/>
            <person name="Kohn T."/>
            <person name="Peeters S.H."/>
            <person name="Heuer A."/>
            <person name="Rast P."/>
            <person name="Oberbeckmann S."/>
            <person name="Bunk B."/>
            <person name="Jeske O."/>
            <person name="Meyerdierks A."/>
            <person name="Storesund J.E."/>
            <person name="Kallscheuer N."/>
            <person name="Luecker S."/>
            <person name="Lage O.M."/>
            <person name="Pohl T."/>
            <person name="Merkel B.J."/>
            <person name="Hornburger P."/>
            <person name="Mueller R.-W."/>
            <person name="Bruemmer F."/>
            <person name="Labrenz M."/>
            <person name="Spormann A.M."/>
            <person name="Op den Camp H."/>
            <person name="Overmann J."/>
            <person name="Amann R."/>
            <person name="Jetten M.S.M."/>
            <person name="Mascher T."/>
            <person name="Medema M.H."/>
            <person name="Devos D.P."/>
            <person name="Kaster A.-K."/>
            <person name="Ovreas L."/>
            <person name="Rohde M."/>
            <person name="Galperin M.Y."/>
            <person name="Jogler C."/>
        </authorList>
    </citation>
    <scope>NUCLEOTIDE SEQUENCE [LARGE SCALE GENOMIC DNA]</scope>
    <source>
        <strain evidence="4 5">Mal4</strain>
    </source>
</reference>
<dbReference type="PANTHER" id="PTHR30273:SF2">
    <property type="entry name" value="PROTEIN FECR"/>
    <property type="match status" value="1"/>
</dbReference>
<dbReference type="InterPro" id="IPR006860">
    <property type="entry name" value="FecR"/>
</dbReference>
<evidence type="ECO:0000313" key="4">
    <source>
        <dbReference type="EMBL" id="QDU38210.1"/>
    </source>
</evidence>
<keyword evidence="5" id="KW-1185">Reference proteome</keyword>
<dbReference type="Pfam" id="PF04773">
    <property type="entry name" value="FecR"/>
    <property type="match status" value="1"/>
</dbReference>
<keyword evidence="2" id="KW-0472">Membrane</keyword>
<feature type="transmembrane region" description="Helical" evidence="2">
    <location>
        <begin position="79"/>
        <end position="96"/>
    </location>
</feature>
<proteinExistence type="predicted"/>
<dbReference type="RefSeq" id="WP_145369517.1">
    <property type="nucleotide sequence ID" value="NZ_CP036275.1"/>
</dbReference>
<dbReference type="AlphaFoldDB" id="A0A517Z6U4"/>
<evidence type="ECO:0000313" key="5">
    <source>
        <dbReference type="Proteomes" id="UP000320496"/>
    </source>
</evidence>
<dbReference type="EMBL" id="CP036275">
    <property type="protein sequence ID" value="QDU38210.1"/>
    <property type="molecule type" value="Genomic_DNA"/>
</dbReference>
<keyword evidence="2" id="KW-1133">Transmembrane helix</keyword>
<protein>
    <submittedName>
        <fullName evidence="4">FecR protein</fullName>
    </submittedName>
</protein>
<dbReference type="OrthoDB" id="255678at2"/>
<evidence type="ECO:0000259" key="3">
    <source>
        <dbReference type="Pfam" id="PF04773"/>
    </source>
</evidence>
<name>A0A517Z6U4_9PLAN</name>
<keyword evidence="2" id="KW-0812">Transmembrane</keyword>
<accession>A0A517Z6U4</accession>
<dbReference type="InterPro" id="IPR012373">
    <property type="entry name" value="Ferrdict_sens_TM"/>
</dbReference>
<evidence type="ECO:0000256" key="2">
    <source>
        <dbReference type="SAM" id="Phobius"/>
    </source>
</evidence>
<dbReference type="Gene3D" id="2.60.120.1440">
    <property type="match status" value="1"/>
</dbReference>
<feature type="region of interest" description="Disordered" evidence="1">
    <location>
        <begin position="521"/>
        <end position="541"/>
    </location>
</feature>
<sequence>MSDQSLRQQIVDLIDGTISDTRHDALQERLKSDAAARRLFRELMDVEAGLRTWSADEGYSGNATLAGNRPSSRRRSWRLAMISTAVSLLAVAVWWTQRPDRDRFEQVEQRHPAAPPVSVPGESFLGRVVQRGDGVLQPTPSLQQGRFTAGTIRLASGAAELRFDSGTNVILEGPCELTVEAAHTARLLTGTVCVDVTEVSNGFVLETPEARIIDEGTQYAVVLDEEATEVHVFDGSVIWIPTDPVSGSEDRITSGEAHRFLRREPGRPHRIPFGQRQFVRRLEESVRQAAGGELIAYDGFENLAGRLRRGRSGFGWSGGWESARRGRGPLAEVIDAPDNIVFGMERSGRRLLALRGGDRIRRSFENPVALAPGTTLFISVLVRPRTPSVEADASVRIVLEPDSASPRYIRRHSVSFGVTSLGQPFLNNAGTVCETALPVPAGKTCLFIFRYLVDRRGSTSDLQIYRPDEPLDQREPDTWTESCHSSDSSPGFVAVRLTAGASRDWLVDELKVGTTWSSIVPSAEPRTERQQPAGALLVPDQ</sequence>
<dbReference type="KEGG" id="mri:Mal4_25350"/>
<organism evidence="4 5">
    <name type="scientific">Maioricimonas rarisocia</name>
    <dbReference type="NCBI Taxonomy" id="2528026"/>
    <lineage>
        <taxon>Bacteria</taxon>
        <taxon>Pseudomonadati</taxon>
        <taxon>Planctomycetota</taxon>
        <taxon>Planctomycetia</taxon>
        <taxon>Planctomycetales</taxon>
        <taxon>Planctomycetaceae</taxon>
        <taxon>Maioricimonas</taxon>
    </lineage>
</organism>
<evidence type="ECO:0000256" key="1">
    <source>
        <dbReference type="SAM" id="MobiDB-lite"/>
    </source>
</evidence>